<sequence length="194" mass="22388">MPSAKAPAAPHFSGTRVEDFLEEMEACGRAAGITTDELPSYVFRYCSQRIRDQIEYLPQLKPKPESRVGSWDRLKARLIELFRSQDKRRIASPEKLKAFTKDCAAKDPFRSRADVDRYELQFMAMADPLKASRLITDNEYNLRFYRGLPTRIRERIRSKLDSPSQSNPPKVEDTLKLVRALYAEDDIDAPTDEE</sequence>
<dbReference type="HOGENOM" id="CLU_106382_0_0_1"/>
<proteinExistence type="predicted"/>
<organism evidence="1 2">
    <name type="scientific">Plicaturopsis crispa FD-325 SS-3</name>
    <dbReference type="NCBI Taxonomy" id="944288"/>
    <lineage>
        <taxon>Eukaryota</taxon>
        <taxon>Fungi</taxon>
        <taxon>Dikarya</taxon>
        <taxon>Basidiomycota</taxon>
        <taxon>Agaricomycotina</taxon>
        <taxon>Agaricomycetes</taxon>
        <taxon>Agaricomycetidae</taxon>
        <taxon>Amylocorticiales</taxon>
        <taxon>Amylocorticiaceae</taxon>
        <taxon>Plicatura</taxon>
        <taxon>Plicaturopsis crispa</taxon>
    </lineage>
</organism>
<evidence type="ECO:0000313" key="1">
    <source>
        <dbReference type="EMBL" id="KII83834.1"/>
    </source>
</evidence>
<reference evidence="1 2" key="1">
    <citation type="submission" date="2014-06" db="EMBL/GenBank/DDBJ databases">
        <title>Evolutionary Origins and Diversification of the Mycorrhizal Mutualists.</title>
        <authorList>
            <consortium name="DOE Joint Genome Institute"/>
            <consortium name="Mycorrhizal Genomics Consortium"/>
            <person name="Kohler A."/>
            <person name="Kuo A."/>
            <person name="Nagy L.G."/>
            <person name="Floudas D."/>
            <person name="Copeland A."/>
            <person name="Barry K.W."/>
            <person name="Cichocki N."/>
            <person name="Veneault-Fourrey C."/>
            <person name="LaButti K."/>
            <person name="Lindquist E.A."/>
            <person name="Lipzen A."/>
            <person name="Lundell T."/>
            <person name="Morin E."/>
            <person name="Murat C."/>
            <person name="Riley R."/>
            <person name="Ohm R."/>
            <person name="Sun H."/>
            <person name="Tunlid A."/>
            <person name="Henrissat B."/>
            <person name="Grigoriev I.V."/>
            <person name="Hibbett D.S."/>
            <person name="Martin F."/>
        </authorList>
    </citation>
    <scope>NUCLEOTIDE SEQUENCE [LARGE SCALE GENOMIC DNA]</scope>
    <source>
        <strain evidence="1 2">FD-325 SS-3</strain>
    </source>
</reference>
<keyword evidence="2" id="KW-1185">Reference proteome</keyword>
<protein>
    <recommendedName>
        <fullName evidence="3">Retrotransposon gag domain-containing protein</fullName>
    </recommendedName>
</protein>
<evidence type="ECO:0000313" key="2">
    <source>
        <dbReference type="Proteomes" id="UP000053263"/>
    </source>
</evidence>
<evidence type="ECO:0008006" key="3">
    <source>
        <dbReference type="Google" id="ProtNLM"/>
    </source>
</evidence>
<gene>
    <name evidence="1" type="ORF">PLICRDRAFT_119022</name>
</gene>
<dbReference type="OrthoDB" id="5535068at2759"/>
<accession>A0A0C9T3G5</accession>
<dbReference type="AlphaFoldDB" id="A0A0C9T3G5"/>
<feature type="non-terminal residue" evidence="1">
    <location>
        <position position="194"/>
    </location>
</feature>
<name>A0A0C9T3G5_PLICR</name>
<dbReference type="Proteomes" id="UP000053263">
    <property type="component" value="Unassembled WGS sequence"/>
</dbReference>
<dbReference type="EMBL" id="KN832574">
    <property type="protein sequence ID" value="KII83834.1"/>
    <property type="molecule type" value="Genomic_DNA"/>
</dbReference>